<evidence type="ECO:0000313" key="1">
    <source>
        <dbReference type="EMBL" id="RZM78467.1"/>
    </source>
</evidence>
<accession>A0A4Q7EBD4</accession>
<comment type="caution">
    <text evidence="1">The sequence shown here is derived from an EMBL/GenBank/DDBJ whole genome shotgun (WGS) entry which is preliminary data.</text>
</comment>
<gene>
    <name evidence="1" type="ORF">C3B51_14920</name>
</gene>
<proteinExistence type="predicted"/>
<dbReference type="RefSeq" id="WP_130245552.1">
    <property type="nucleotide sequence ID" value="NZ_PPUZ01000039.1"/>
</dbReference>
<organism evidence="1 2">
    <name type="scientific">Pseudoalteromonas rubra</name>
    <dbReference type="NCBI Taxonomy" id="43658"/>
    <lineage>
        <taxon>Bacteria</taxon>
        <taxon>Pseudomonadati</taxon>
        <taxon>Pseudomonadota</taxon>
        <taxon>Gammaproteobacteria</taxon>
        <taxon>Alteromonadales</taxon>
        <taxon>Pseudoalteromonadaceae</taxon>
        <taxon>Pseudoalteromonas</taxon>
    </lineage>
</organism>
<sequence length="147" mass="16504">MTEKVIKISLLALLTVCLLYFGESRADCNESTKVTSQKLSSQAFSGILDGREKIELMGGVSHLDFNYCIYFYAREFGNRRLAKRLIILDGNDGRYIGMFDVDDKPKGIVGNSIIFDYHDDLGNKIIVGSSGFPKNTYLDGEPKELFK</sequence>
<protein>
    <submittedName>
        <fullName evidence="1">Uncharacterized protein</fullName>
    </submittedName>
</protein>
<reference evidence="1 2" key="1">
    <citation type="submission" date="2018-01" db="EMBL/GenBank/DDBJ databases">
        <title>Co-occurrence of chitin degradation, pigmentation and bioactivity in marine Pseudoalteromonas.</title>
        <authorList>
            <person name="Paulsen S."/>
            <person name="Gram L."/>
            <person name="Machado H."/>
        </authorList>
    </citation>
    <scope>NUCLEOTIDE SEQUENCE [LARGE SCALE GENOMIC DNA]</scope>
    <source>
        <strain evidence="1 2">S1946</strain>
    </source>
</reference>
<dbReference type="EMBL" id="PPUZ01000039">
    <property type="protein sequence ID" value="RZM78467.1"/>
    <property type="molecule type" value="Genomic_DNA"/>
</dbReference>
<dbReference type="Proteomes" id="UP000292345">
    <property type="component" value="Unassembled WGS sequence"/>
</dbReference>
<name>A0A4Q7EBD4_9GAMM</name>
<dbReference type="AlphaFoldDB" id="A0A4Q7EBD4"/>
<evidence type="ECO:0000313" key="2">
    <source>
        <dbReference type="Proteomes" id="UP000292345"/>
    </source>
</evidence>